<proteinExistence type="predicted"/>
<reference evidence="2" key="1">
    <citation type="journal article" date="2019" name="MBio">
        <title>Comparative genomics for the elucidation of multidrug resistance (MDR) in Candida lusitaniae.</title>
        <authorList>
            <person name="Kannan A."/>
            <person name="Asner S.A."/>
            <person name="Trachsel E."/>
            <person name="Kelly S."/>
            <person name="Parker J."/>
            <person name="Sanglard D."/>
        </authorList>
    </citation>
    <scope>NUCLEOTIDE SEQUENCE [LARGE SCALE GENOMIC DNA]</scope>
    <source>
        <strain evidence="2">P1</strain>
    </source>
</reference>
<name>A0ACD0WMD5_CLALS</name>
<sequence length="291" mass="33714">MDTNRDLQILAQQDNLQLQDRENEVIQALMALDPIIADGFRRDLHQYINDENLRMAGHREQIAHVIWVFGFLPLPVVNYGLLWRRNRPRSLWHAISATVLSAISICVKCLRWLLYFLTIGHYVWGVIKSSLMFACAATFSDNSLWDLYTYAMRGFPLLLHRHTMMYSGEALRTDSVSNFIVDNLANKLRTTCMSIHSANETIRICSLQNETLIYRFSEAFEKTSTVQKFPPWIVTILTVFTYTSYVTLAQVLGFNIVLFYLLQTGYRMQNPLTILTRLVVSGWKGLQEYVL</sequence>
<dbReference type="Proteomes" id="UP000326582">
    <property type="component" value="Chromosome 4"/>
</dbReference>
<evidence type="ECO:0000313" key="1">
    <source>
        <dbReference type="EMBL" id="QFZ28728.1"/>
    </source>
</evidence>
<protein>
    <submittedName>
        <fullName evidence="1">Uncharacterized protein</fullName>
    </submittedName>
</protein>
<evidence type="ECO:0000313" key="2">
    <source>
        <dbReference type="Proteomes" id="UP000326582"/>
    </source>
</evidence>
<accession>A0ACD0WMD5</accession>
<organism evidence="1 2">
    <name type="scientific">Clavispora lusitaniae</name>
    <name type="common">Candida lusitaniae</name>
    <dbReference type="NCBI Taxonomy" id="36911"/>
    <lineage>
        <taxon>Eukaryota</taxon>
        <taxon>Fungi</taxon>
        <taxon>Dikarya</taxon>
        <taxon>Ascomycota</taxon>
        <taxon>Saccharomycotina</taxon>
        <taxon>Pichiomycetes</taxon>
        <taxon>Metschnikowiaceae</taxon>
        <taxon>Clavispora</taxon>
    </lineage>
</organism>
<gene>
    <name evidence="1" type="ORF">EJF14_40775</name>
</gene>
<keyword evidence="2" id="KW-1185">Reference proteome</keyword>
<dbReference type="EMBL" id="CP038487">
    <property type="protein sequence ID" value="QFZ28728.1"/>
    <property type="molecule type" value="Genomic_DNA"/>
</dbReference>